<evidence type="ECO:0000256" key="1">
    <source>
        <dbReference type="SAM" id="Phobius"/>
    </source>
</evidence>
<sequence length="187" mass="21739">MSNQILQLDRRLFYFVNHDLGNPFFDWLMPLLRNPNVWIPLYVFIFIFCLYRYKKAGAYIIVLLALTFAIADYGSAGLIKNRVKRLRPCHEPALAGTIIVRIPCGSGYSFPSAHASNHFAIACFFSLVFYSRWKYIWWVAIAWAFFISFAQVYVGVHYPFDVTFGALYGLLVGYVVYLLFKKLQPQF</sequence>
<dbReference type="SMART" id="SM00014">
    <property type="entry name" value="acidPPc"/>
    <property type="match status" value="1"/>
</dbReference>
<feature type="domain" description="Phosphatidic acid phosphatase type 2/haloperoxidase" evidence="2">
    <location>
        <begin position="61"/>
        <end position="177"/>
    </location>
</feature>
<dbReference type="SUPFAM" id="SSF48317">
    <property type="entry name" value="Acid phosphatase/Vanadium-dependent haloperoxidase"/>
    <property type="match status" value="1"/>
</dbReference>
<keyword evidence="1" id="KW-1133">Transmembrane helix</keyword>
<dbReference type="Proteomes" id="UP000268007">
    <property type="component" value="Unassembled WGS sequence"/>
</dbReference>
<comment type="caution">
    <text evidence="3">The sequence shown here is derived from an EMBL/GenBank/DDBJ whole genome shotgun (WGS) entry which is preliminary data.</text>
</comment>
<dbReference type="OrthoDB" id="9789113at2"/>
<dbReference type="InterPro" id="IPR036938">
    <property type="entry name" value="PAP2/HPO_sf"/>
</dbReference>
<dbReference type="RefSeq" id="WP_121200602.1">
    <property type="nucleotide sequence ID" value="NZ_RBKU01000001.1"/>
</dbReference>
<dbReference type="Gene3D" id="1.20.144.10">
    <property type="entry name" value="Phosphatidic acid phosphatase type 2/haloperoxidase"/>
    <property type="match status" value="1"/>
</dbReference>
<dbReference type="CDD" id="cd03395">
    <property type="entry name" value="PAP2_like_4"/>
    <property type="match status" value="1"/>
</dbReference>
<feature type="transmembrane region" description="Helical" evidence="1">
    <location>
        <begin position="162"/>
        <end position="180"/>
    </location>
</feature>
<keyword evidence="1" id="KW-0812">Transmembrane</keyword>
<organism evidence="3 4">
    <name type="scientific">Mucilaginibacter gracilis</name>
    <dbReference type="NCBI Taxonomy" id="423350"/>
    <lineage>
        <taxon>Bacteria</taxon>
        <taxon>Pseudomonadati</taxon>
        <taxon>Bacteroidota</taxon>
        <taxon>Sphingobacteriia</taxon>
        <taxon>Sphingobacteriales</taxon>
        <taxon>Sphingobacteriaceae</taxon>
        <taxon>Mucilaginibacter</taxon>
    </lineage>
</organism>
<evidence type="ECO:0000259" key="2">
    <source>
        <dbReference type="SMART" id="SM00014"/>
    </source>
</evidence>
<accession>A0A495J7A1</accession>
<dbReference type="Pfam" id="PF01569">
    <property type="entry name" value="PAP2"/>
    <property type="match status" value="1"/>
</dbReference>
<protein>
    <submittedName>
        <fullName evidence="3">Undecaprenyl-diphosphatase</fullName>
    </submittedName>
</protein>
<dbReference type="EMBL" id="RBKU01000001">
    <property type="protein sequence ID" value="RKR84757.1"/>
    <property type="molecule type" value="Genomic_DNA"/>
</dbReference>
<feature type="transmembrane region" description="Helical" evidence="1">
    <location>
        <begin position="59"/>
        <end position="79"/>
    </location>
</feature>
<gene>
    <name evidence="3" type="ORF">BDD43_5009</name>
</gene>
<proteinExistence type="predicted"/>
<dbReference type="InterPro" id="IPR000326">
    <property type="entry name" value="PAP2/HPO"/>
</dbReference>
<feature type="transmembrane region" description="Helical" evidence="1">
    <location>
        <begin position="135"/>
        <end position="156"/>
    </location>
</feature>
<dbReference type="PANTHER" id="PTHR14969">
    <property type="entry name" value="SPHINGOSINE-1-PHOSPHATE PHOSPHOHYDROLASE"/>
    <property type="match status" value="1"/>
</dbReference>
<evidence type="ECO:0000313" key="4">
    <source>
        <dbReference type="Proteomes" id="UP000268007"/>
    </source>
</evidence>
<dbReference type="AlphaFoldDB" id="A0A495J7A1"/>
<name>A0A495J7A1_9SPHI</name>
<keyword evidence="1" id="KW-0472">Membrane</keyword>
<dbReference type="PANTHER" id="PTHR14969:SF13">
    <property type="entry name" value="AT30094P"/>
    <property type="match status" value="1"/>
</dbReference>
<reference evidence="3 4" key="1">
    <citation type="submission" date="2018-10" db="EMBL/GenBank/DDBJ databases">
        <title>Genomic Encyclopedia of Archaeal and Bacterial Type Strains, Phase II (KMG-II): from individual species to whole genera.</title>
        <authorList>
            <person name="Goeker M."/>
        </authorList>
    </citation>
    <scope>NUCLEOTIDE SEQUENCE [LARGE SCALE GENOMIC DNA]</scope>
    <source>
        <strain evidence="3 4">DSM 18602</strain>
    </source>
</reference>
<keyword evidence="4" id="KW-1185">Reference proteome</keyword>
<evidence type="ECO:0000313" key="3">
    <source>
        <dbReference type="EMBL" id="RKR84757.1"/>
    </source>
</evidence>
<feature type="transmembrane region" description="Helical" evidence="1">
    <location>
        <begin position="37"/>
        <end position="53"/>
    </location>
</feature>